<protein>
    <submittedName>
        <fullName evidence="1">Uncharacterized protein</fullName>
    </submittedName>
</protein>
<dbReference type="eggNOG" id="ENOG5032W4C">
    <property type="taxonomic scope" value="Bacteria"/>
</dbReference>
<dbReference type="AlphaFoldDB" id="D7CP97"/>
<gene>
    <name evidence="1" type="ordered locus">Slip_1777</name>
</gene>
<evidence type="ECO:0000313" key="2">
    <source>
        <dbReference type="Proteomes" id="UP000000378"/>
    </source>
</evidence>
<dbReference type="KEGG" id="slp:Slip_1777"/>
<sequence>MEKNIKAGDEGQVEGLRIRVRFDYKGVRAGKLFGGKSAEQVAEEVREQKVAFLRNVPFQGIHIEDIDLSPDVYTVMDEFSGQTVGFAPANITFWADSLDDALRFIVKEEFRKVEVLEPDQAVLTRYDMERLLFKANEALREFKVYMRRKLERS</sequence>
<accession>D7CP97</accession>
<dbReference type="Proteomes" id="UP000000378">
    <property type="component" value="Chromosome"/>
</dbReference>
<reference evidence="1 2" key="2">
    <citation type="journal article" date="2010" name="Stand. Genomic Sci.">
        <title>Complete genome sequence of Syntrophothermus lipocalidus type strain (TGB-C1).</title>
        <authorList>
            <person name="Djao O.D."/>
            <person name="Zhang X."/>
            <person name="Lucas S."/>
            <person name="Lapidus A."/>
            <person name="Del Rio T.G."/>
            <person name="Nolan M."/>
            <person name="Tice H."/>
            <person name="Cheng J.F."/>
            <person name="Han C."/>
            <person name="Tapia R."/>
            <person name="Goodwin L."/>
            <person name="Pitluck S."/>
            <person name="Liolios K."/>
            <person name="Ivanova N."/>
            <person name="Mavromatis K."/>
            <person name="Mikhailova N."/>
            <person name="Ovchinnikova G."/>
            <person name="Pati A."/>
            <person name="Brambilla E."/>
            <person name="Chen A."/>
            <person name="Palaniappan K."/>
            <person name="Land M."/>
            <person name="Hauser L."/>
            <person name="Chang Y.J."/>
            <person name="Jeffries C.D."/>
            <person name="Rohde M."/>
            <person name="Sikorski J."/>
            <person name="Spring S."/>
            <person name="Goker M."/>
            <person name="Detter J.C."/>
            <person name="Woyke T."/>
            <person name="Bristow J."/>
            <person name="Eisen J.A."/>
            <person name="Markowitz V."/>
            <person name="Hugenholtz P."/>
            <person name="Kyrpides N.C."/>
            <person name="Klenk H.P."/>
        </authorList>
    </citation>
    <scope>NUCLEOTIDE SEQUENCE [LARGE SCALE GENOMIC DNA]</scope>
    <source>
        <strain evidence="2">DSM 12680 / TGB-C1</strain>
    </source>
</reference>
<name>D7CP97_SYNLT</name>
<organism evidence="1 2">
    <name type="scientific">Syntrophothermus lipocalidus (strain DSM 12680 / TGB-C1)</name>
    <dbReference type="NCBI Taxonomy" id="643648"/>
    <lineage>
        <taxon>Bacteria</taxon>
        <taxon>Bacillati</taxon>
        <taxon>Bacillota</taxon>
        <taxon>Clostridia</taxon>
        <taxon>Eubacteriales</taxon>
        <taxon>Syntrophomonadaceae</taxon>
        <taxon>Syntrophothermus</taxon>
    </lineage>
</organism>
<dbReference type="EMBL" id="CP002048">
    <property type="protein sequence ID" value="ADI02532.1"/>
    <property type="molecule type" value="Genomic_DNA"/>
</dbReference>
<evidence type="ECO:0000313" key="1">
    <source>
        <dbReference type="EMBL" id="ADI02532.1"/>
    </source>
</evidence>
<keyword evidence="2" id="KW-1185">Reference proteome</keyword>
<dbReference type="STRING" id="643648.Slip_1777"/>
<dbReference type="HOGENOM" id="CLU_1701433_0_0_9"/>
<proteinExistence type="predicted"/>
<reference evidence="2" key="1">
    <citation type="journal article" date="2010" name="Stand. Genomic Sci.">
        <title>Complete genome sequence of Syntrophothermus lipocalidus type strain (TGB-C1T).</title>
        <authorList>
            <consortium name="US DOE Joint Genome Institute (JGI-PGF)"/>
            <person name="Djao O."/>
            <person name="Zhang X."/>
            <person name="Lucas S."/>
            <person name="Lapidus A."/>
            <person name="Glavina Del Rio T."/>
            <person name="Nolan M."/>
            <person name="Tice H."/>
            <person name="Cheng J."/>
            <person name="Han C."/>
            <person name="Tapia R."/>
            <person name="Goodwin L."/>
            <person name="Pitluck S."/>
            <person name="Liolios K."/>
            <person name="Ivanova N."/>
            <person name="Mavromatis K."/>
            <person name="Mikhailova N."/>
            <person name="Ovchinnikova G."/>
            <person name="Pati A."/>
            <person name="Brambilla E."/>
            <person name="Chen A."/>
            <person name="Palaniappan K."/>
            <person name="Land M."/>
            <person name="Hauser L."/>
            <person name="Chang Y."/>
            <person name="Jeffries C."/>
            <person name="Rohde M."/>
            <person name="Sikorski J."/>
            <person name="Spring S."/>
            <person name="Goker M."/>
            <person name="Detter J."/>
            <person name="Woyke T."/>
            <person name="Bristow J."/>
            <person name="Eisen J."/>
            <person name="Markowitz V."/>
            <person name="Hugenholtz P."/>
            <person name="Kyrpides N."/>
            <person name="Klenk H."/>
        </authorList>
    </citation>
    <scope>NUCLEOTIDE SEQUENCE [LARGE SCALE GENOMIC DNA]</scope>
    <source>
        <strain evidence="2">DSM 12680 / TGB-C1</strain>
    </source>
</reference>